<dbReference type="Proteomes" id="UP000541444">
    <property type="component" value="Unassembled WGS sequence"/>
</dbReference>
<evidence type="ECO:0000259" key="2">
    <source>
        <dbReference type="PROSITE" id="PS50181"/>
    </source>
</evidence>
<sequence>MTGNKGSKCNDKKNSEVSKPPEVTKLSEVRVNIPLDINYNILSRLPIESLARFEVVCHEWYRLIKDPTFIDLQLSRGVCQQPIILLARHQSSLPEVLNPFLLLNRKQHWVLKDLTIKNMWCVLEIVASCNGLLLTASFSLAPLCIYNPIIQESENLPNFPNFEVVCPKHCGFGYDPVNKNYKVVFSYSLDYGRSRKIKIITLGEDSWRDLDIPYEIQGPCVFLNGSFQWLCKQNISRMVHIIKLDISSEVVQIMKVSDSSVMKRKRGSTRYNGNSTKILVDIPTEILYDIILRLPAESLVRCRHVCREWNRFIKDPAFIDMHYCRALGRQPNIILGEKDRGFGGAGLSIRRLFLEVATCILGSCNGLLCVASSYSDCTSSAFHVGIYNPITREAKVLPDLPSYSKLEEGGFGYDPSTKVCKVVCPFLGTAYNCKQRIKVITLGENSWRNLDFPIRTIGTCVFLNGGFHWLVRQNVSVGMVHITTLDIFTEKVEIIKINLAYGICYFSNLINFEESLALYEHNNIDSQLISKILGNNAGYSILRQSRLIV</sequence>
<dbReference type="OrthoDB" id="5319261at2759"/>
<evidence type="ECO:0000313" key="4">
    <source>
        <dbReference type="Proteomes" id="UP000541444"/>
    </source>
</evidence>
<dbReference type="Pfam" id="PF08268">
    <property type="entry name" value="FBA_3"/>
    <property type="match status" value="2"/>
</dbReference>
<dbReference type="Pfam" id="PF00646">
    <property type="entry name" value="F-box"/>
    <property type="match status" value="1"/>
</dbReference>
<comment type="caution">
    <text evidence="3">The sequence shown here is derived from an EMBL/GenBank/DDBJ whole genome shotgun (WGS) entry which is preliminary data.</text>
</comment>
<organism evidence="3 4">
    <name type="scientific">Kingdonia uniflora</name>
    <dbReference type="NCBI Taxonomy" id="39325"/>
    <lineage>
        <taxon>Eukaryota</taxon>
        <taxon>Viridiplantae</taxon>
        <taxon>Streptophyta</taxon>
        <taxon>Embryophyta</taxon>
        <taxon>Tracheophyta</taxon>
        <taxon>Spermatophyta</taxon>
        <taxon>Magnoliopsida</taxon>
        <taxon>Ranunculales</taxon>
        <taxon>Circaeasteraceae</taxon>
        <taxon>Kingdonia</taxon>
    </lineage>
</organism>
<dbReference type="SUPFAM" id="SSF81383">
    <property type="entry name" value="F-box domain"/>
    <property type="match status" value="2"/>
</dbReference>
<evidence type="ECO:0000313" key="3">
    <source>
        <dbReference type="EMBL" id="KAF6152022.1"/>
    </source>
</evidence>
<dbReference type="AlphaFoldDB" id="A0A7J7MB15"/>
<protein>
    <recommendedName>
        <fullName evidence="2">F-box domain-containing protein</fullName>
    </recommendedName>
</protein>
<dbReference type="PANTHER" id="PTHR31672:SF13">
    <property type="entry name" value="F-BOX PROTEIN CPR30-LIKE"/>
    <property type="match status" value="1"/>
</dbReference>
<dbReference type="PROSITE" id="PS50181">
    <property type="entry name" value="FBOX"/>
    <property type="match status" value="2"/>
</dbReference>
<dbReference type="InterPro" id="IPR017451">
    <property type="entry name" value="F-box-assoc_interact_dom"/>
</dbReference>
<dbReference type="InterPro" id="IPR001810">
    <property type="entry name" value="F-box_dom"/>
</dbReference>
<dbReference type="Pfam" id="PF12937">
    <property type="entry name" value="F-box-like"/>
    <property type="match status" value="1"/>
</dbReference>
<dbReference type="Gene3D" id="1.20.1280.50">
    <property type="match status" value="2"/>
</dbReference>
<dbReference type="InterPro" id="IPR036047">
    <property type="entry name" value="F-box-like_dom_sf"/>
</dbReference>
<dbReference type="InterPro" id="IPR013187">
    <property type="entry name" value="F-box-assoc_dom_typ3"/>
</dbReference>
<feature type="region of interest" description="Disordered" evidence="1">
    <location>
        <begin position="1"/>
        <end position="21"/>
    </location>
</feature>
<dbReference type="SMART" id="SM00256">
    <property type="entry name" value="FBOX"/>
    <property type="match status" value="2"/>
</dbReference>
<evidence type="ECO:0000256" key="1">
    <source>
        <dbReference type="SAM" id="MobiDB-lite"/>
    </source>
</evidence>
<name>A0A7J7MB15_9MAGN</name>
<gene>
    <name evidence="3" type="ORF">GIB67_010596</name>
</gene>
<dbReference type="NCBIfam" id="TIGR01640">
    <property type="entry name" value="F_box_assoc_1"/>
    <property type="match status" value="2"/>
</dbReference>
<reference evidence="3 4" key="1">
    <citation type="journal article" date="2020" name="IScience">
        <title>Genome Sequencing of the Endangered Kingdonia uniflora (Circaeasteraceae, Ranunculales) Reveals Potential Mechanisms of Evolutionary Specialization.</title>
        <authorList>
            <person name="Sun Y."/>
            <person name="Deng T."/>
            <person name="Zhang A."/>
            <person name="Moore M.J."/>
            <person name="Landis J.B."/>
            <person name="Lin N."/>
            <person name="Zhang H."/>
            <person name="Zhang X."/>
            <person name="Huang J."/>
            <person name="Zhang X."/>
            <person name="Sun H."/>
            <person name="Wang H."/>
        </authorList>
    </citation>
    <scope>NUCLEOTIDE SEQUENCE [LARGE SCALE GENOMIC DNA]</scope>
    <source>
        <strain evidence="3">TB1705</strain>
        <tissue evidence="3">Leaf</tissue>
    </source>
</reference>
<dbReference type="EMBL" id="JACGCM010001659">
    <property type="protein sequence ID" value="KAF6152022.1"/>
    <property type="molecule type" value="Genomic_DNA"/>
</dbReference>
<keyword evidence="4" id="KW-1185">Reference proteome</keyword>
<feature type="domain" description="F-box" evidence="2">
    <location>
        <begin position="27"/>
        <end position="72"/>
    </location>
</feature>
<dbReference type="InterPro" id="IPR050796">
    <property type="entry name" value="SCF_F-box_component"/>
</dbReference>
<dbReference type="CDD" id="cd22157">
    <property type="entry name" value="F-box_AtFBW1-like"/>
    <property type="match status" value="2"/>
</dbReference>
<dbReference type="PANTHER" id="PTHR31672">
    <property type="entry name" value="BNACNNG10540D PROTEIN"/>
    <property type="match status" value="1"/>
</dbReference>
<proteinExistence type="predicted"/>
<feature type="domain" description="F-box" evidence="2">
    <location>
        <begin position="276"/>
        <end position="326"/>
    </location>
</feature>
<accession>A0A7J7MB15</accession>